<sequence length="55" mass="6458">MATEKEVKWRVGAYVSKETYQKIQAMQYLKKEETGRKYSQGQVLDDVFKDIKVGK</sequence>
<accession>A0AAW8RKI9</accession>
<comment type="caution">
    <text evidence="1">The sequence shown here is derived from an EMBL/GenBank/DDBJ whole genome shotgun (WGS) entry which is preliminary data.</text>
</comment>
<organism evidence="1 2">
    <name type="scientific">Enterococcus faecium</name>
    <name type="common">Streptococcus faecium</name>
    <dbReference type="NCBI Taxonomy" id="1352"/>
    <lineage>
        <taxon>Bacteria</taxon>
        <taxon>Bacillati</taxon>
        <taxon>Bacillota</taxon>
        <taxon>Bacilli</taxon>
        <taxon>Lactobacillales</taxon>
        <taxon>Enterococcaceae</taxon>
        <taxon>Enterococcus</taxon>
    </lineage>
</organism>
<gene>
    <name evidence="1" type="ORF">P6Z85_14560</name>
</gene>
<name>A0AAW8RKI9_ENTFC</name>
<proteinExistence type="predicted"/>
<dbReference type="Proteomes" id="UP001260956">
    <property type="component" value="Unassembled WGS sequence"/>
</dbReference>
<evidence type="ECO:0000313" key="1">
    <source>
        <dbReference type="EMBL" id="MDT2371329.1"/>
    </source>
</evidence>
<evidence type="ECO:0000313" key="2">
    <source>
        <dbReference type="Proteomes" id="UP001260956"/>
    </source>
</evidence>
<reference evidence="1" key="1">
    <citation type="submission" date="2023-03" db="EMBL/GenBank/DDBJ databases">
        <authorList>
            <person name="Shen W."/>
            <person name="Cai J."/>
        </authorList>
    </citation>
    <scope>NUCLEOTIDE SEQUENCE</scope>
    <source>
        <strain evidence="1">B1010-2</strain>
    </source>
</reference>
<dbReference type="RefSeq" id="WP_311813754.1">
    <property type="nucleotide sequence ID" value="NZ_JARPTX010000117.1"/>
</dbReference>
<dbReference type="AlphaFoldDB" id="A0AAW8RKI9"/>
<dbReference type="EMBL" id="JARPTX010000117">
    <property type="protein sequence ID" value="MDT2371329.1"/>
    <property type="molecule type" value="Genomic_DNA"/>
</dbReference>
<protein>
    <submittedName>
        <fullName evidence="1">Uncharacterized protein</fullName>
    </submittedName>
</protein>